<protein>
    <submittedName>
        <fullName evidence="1">Saccharopine dehydrogenase-like NADP-dependent oxidoreductase</fullName>
    </submittedName>
</protein>
<evidence type="ECO:0000313" key="1">
    <source>
        <dbReference type="EMBL" id="ROR72041.1"/>
    </source>
</evidence>
<dbReference type="Gene3D" id="3.40.50.720">
    <property type="entry name" value="NAD(P)-binding Rossmann-like Domain"/>
    <property type="match status" value="1"/>
</dbReference>
<dbReference type="AlphaFoldDB" id="A0A3N2B9V9"/>
<accession>A0A3N2B9V9</accession>
<dbReference type="EMBL" id="RKHK01000001">
    <property type="protein sequence ID" value="ROR72041.1"/>
    <property type="molecule type" value="Genomic_DNA"/>
</dbReference>
<dbReference type="Proteomes" id="UP000280668">
    <property type="component" value="Unassembled WGS sequence"/>
</dbReference>
<evidence type="ECO:0000313" key="2">
    <source>
        <dbReference type="Proteomes" id="UP000280668"/>
    </source>
</evidence>
<proteinExistence type="predicted"/>
<gene>
    <name evidence="1" type="ORF">EDD31_0386</name>
</gene>
<dbReference type="OrthoDB" id="2666787at2"/>
<dbReference type="RefSeq" id="WP_123302671.1">
    <property type="nucleotide sequence ID" value="NZ_RKHK01000001.1"/>
</dbReference>
<dbReference type="InterPro" id="IPR036291">
    <property type="entry name" value="NAD(P)-bd_dom_sf"/>
</dbReference>
<name>A0A3N2B9V9_9MICO</name>
<dbReference type="SUPFAM" id="SSF51735">
    <property type="entry name" value="NAD(P)-binding Rossmann-fold domains"/>
    <property type="match status" value="1"/>
</dbReference>
<comment type="caution">
    <text evidence="1">The sequence shown here is derived from an EMBL/GenBank/DDBJ whole genome shotgun (WGS) entry which is preliminary data.</text>
</comment>
<organism evidence="1 2">
    <name type="scientific">Bogoriella caseilytica</name>
    <dbReference type="NCBI Taxonomy" id="56055"/>
    <lineage>
        <taxon>Bacteria</taxon>
        <taxon>Bacillati</taxon>
        <taxon>Actinomycetota</taxon>
        <taxon>Actinomycetes</taxon>
        <taxon>Micrococcales</taxon>
        <taxon>Bogoriellaceae</taxon>
        <taxon>Bogoriella</taxon>
    </lineage>
</organism>
<reference evidence="1 2" key="1">
    <citation type="submission" date="2018-11" db="EMBL/GenBank/DDBJ databases">
        <title>Sequencing the genomes of 1000 actinobacteria strains.</title>
        <authorList>
            <person name="Klenk H.-P."/>
        </authorList>
    </citation>
    <scope>NUCLEOTIDE SEQUENCE [LARGE SCALE GENOMIC DNA]</scope>
    <source>
        <strain evidence="1 2">DSM 11294</strain>
    </source>
</reference>
<sequence length="337" mass="36144">MSARTRVLVIGASGTLGSQIGTALEEAGCEVLRGVRSPLRPGDIPVDINDRRSLQGAAAHVDLVVVAVPHIDPLVQQVCAQAAVPCLDVSPHLELRDSARRALREQGPPSIVMCGLYPGLSGILASHVAAGLDEVEEISVGLLQSTNAHVGPAGVRDMLASLARPVPKSGGMAPGFRRRRRMQFGGREATVRLVRYDESQLLRERFSTSEINYFTAWDSQSFTAAIAALQRVGLLSRLVRSTVDLTPRHNPRAPQTVHLRAEAHGSRQGRRAARALEVEAESDYGATALMVVAVARRLLARSTNVRGVVSPMDVLALSDLAPLIEAGRLRLSSHEKT</sequence>
<keyword evidence="2" id="KW-1185">Reference proteome</keyword>